<proteinExistence type="predicted"/>
<keyword evidence="4" id="KW-1185">Reference proteome</keyword>
<organism evidence="3 4">
    <name type="scientific">Sphingomonas limnosediminicola</name>
    <dbReference type="NCBI Taxonomy" id="940133"/>
    <lineage>
        <taxon>Bacteria</taxon>
        <taxon>Pseudomonadati</taxon>
        <taxon>Pseudomonadota</taxon>
        <taxon>Alphaproteobacteria</taxon>
        <taxon>Sphingomonadales</taxon>
        <taxon>Sphingomonadaceae</taxon>
        <taxon>Sphingomonas</taxon>
    </lineage>
</organism>
<comment type="caution">
    <text evidence="3">The sequence shown here is derived from an EMBL/GenBank/DDBJ whole genome shotgun (WGS) entry which is preliminary data.</text>
</comment>
<protein>
    <recommendedName>
        <fullName evidence="2">Bacterial dipeptidyl-peptidase SH3 domain-containing protein</fullName>
    </recommendedName>
</protein>
<dbReference type="Proteomes" id="UP001500827">
    <property type="component" value="Unassembled WGS sequence"/>
</dbReference>
<sequence>MKGSSATSARATTAPRHTGQSSGRHPPTRTSADEFSLTGPSRFPDPDFNAYRKDLADVALAGTVIASHYAEPLERRVEHASALRAAASDDAEIIRKLAKGETFDLLDDSLGWAWGYAGEDRRVGYVASEALA</sequence>
<dbReference type="Pfam" id="PF18348">
    <property type="entry name" value="SH3_16"/>
    <property type="match status" value="1"/>
</dbReference>
<evidence type="ECO:0000256" key="1">
    <source>
        <dbReference type="SAM" id="MobiDB-lite"/>
    </source>
</evidence>
<feature type="region of interest" description="Disordered" evidence="1">
    <location>
        <begin position="1"/>
        <end position="44"/>
    </location>
</feature>
<evidence type="ECO:0000259" key="2">
    <source>
        <dbReference type="Pfam" id="PF18348"/>
    </source>
</evidence>
<feature type="domain" description="Bacterial dipeptidyl-peptidase SH3" evidence="2">
    <location>
        <begin position="83"/>
        <end position="131"/>
    </location>
</feature>
<evidence type="ECO:0000313" key="4">
    <source>
        <dbReference type="Proteomes" id="UP001500827"/>
    </source>
</evidence>
<dbReference type="InterPro" id="IPR041382">
    <property type="entry name" value="SH3_16"/>
</dbReference>
<feature type="compositionally biased region" description="Low complexity" evidence="1">
    <location>
        <begin position="1"/>
        <end position="14"/>
    </location>
</feature>
<evidence type="ECO:0000313" key="3">
    <source>
        <dbReference type="EMBL" id="GAA3891151.1"/>
    </source>
</evidence>
<name>A0ABP7KZP7_9SPHN</name>
<gene>
    <name evidence="3" type="ORF">GCM10022276_07890</name>
</gene>
<dbReference type="EMBL" id="BAABBM010000001">
    <property type="protein sequence ID" value="GAA3891151.1"/>
    <property type="molecule type" value="Genomic_DNA"/>
</dbReference>
<accession>A0ABP7KZP7</accession>
<reference evidence="4" key="1">
    <citation type="journal article" date="2019" name="Int. J. Syst. Evol. Microbiol.">
        <title>The Global Catalogue of Microorganisms (GCM) 10K type strain sequencing project: providing services to taxonomists for standard genome sequencing and annotation.</title>
        <authorList>
            <consortium name="The Broad Institute Genomics Platform"/>
            <consortium name="The Broad Institute Genome Sequencing Center for Infectious Disease"/>
            <person name="Wu L."/>
            <person name="Ma J."/>
        </authorList>
    </citation>
    <scope>NUCLEOTIDE SEQUENCE [LARGE SCALE GENOMIC DNA]</scope>
    <source>
        <strain evidence="4">JCM 17543</strain>
    </source>
</reference>